<dbReference type="InterPro" id="IPR005588">
    <property type="entry name" value="MucB_RseB"/>
</dbReference>
<dbReference type="InterPro" id="IPR033434">
    <property type="entry name" value="MucB/RseB_N"/>
</dbReference>
<comment type="similarity">
    <text evidence="2">Belongs to the RseB family.</text>
</comment>
<protein>
    <submittedName>
        <fullName evidence="8">MucB/RseB</fullName>
    </submittedName>
</protein>
<dbReference type="AlphaFoldDB" id="A0A0E2ZKA0"/>
<feature type="signal peptide" evidence="5">
    <location>
        <begin position="1"/>
        <end position="28"/>
    </location>
</feature>
<dbReference type="PANTHER" id="PTHR38782">
    <property type="match status" value="1"/>
</dbReference>
<dbReference type="GO" id="GO:0030288">
    <property type="term" value="C:outer membrane-bounded periplasmic space"/>
    <property type="evidence" value="ECO:0007669"/>
    <property type="project" value="TreeGrafter"/>
</dbReference>
<sequence length="350" mass="39417">MKAPAKHFQRFFCTLLLTILATSLPSASLGKSSDTALQLIDRMGKAAESLNYQGVFVYLQNSRLKAVQVIHKVDEYGEHERLVSLNGMPREIIRNNELVTCILPEDKAVLVDEHRYPDKAVVARSKSFRSNNGLSRRLPAKLKAMREHYQFSLGKPDRIAGRETQQVVIVPRDQYRYGYHLWIDRETGLLLKTVMTEDGGQILEQMMFTSLLLPAKIPDTELVPTVAGREFSWREGESLSMDPDNHESKWKIGWLPAGFALVAHSRDLLPNSQAPVEHMVYSDGLSSVSIFIEPVRHTKRSHLSGFSSMGAVNAYGTIQALHYLTLVGEVPHITVERMGKSIRYLSSNTD</sequence>
<dbReference type="Gene3D" id="3.30.200.100">
    <property type="entry name" value="MucB/RseB, C-terminal domain"/>
    <property type="match status" value="1"/>
</dbReference>
<reference evidence="8 9" key="1">
    <citation type="submission" date="2014-07" db="EMBL/GenBank/DDBJ databases">
        <title>Comparative analysis of Nitrosococcus oceani genome inventories of strains from Pacific and Atlantic gyres.</title>
        <authorList>
            <person name="Lim C.K."/>
            <person name="Wang L."/>
            <person name="Sayavedra-Soto L.A."/>
            <person name="Klotz M.G."/>
        </authorList>
    </citation>
    <scope>NUCLEOTIDE SEQUENCE [LARGE SCALE GENOMIC DNA]</scope>
    <source>
        <strain evidence="8 9">C-27</strain>
    </source>
</reference>
<dbReference type="CDD" id="cd16327">
    <property type="entry name" value="RseB"/>
    <property type="match status" value="1"/>
</dbReference>
<evidence type="ECO:0000256" key="4">
    <source>
        <dbReference type="ARBA" id="ARBA00022764"/>
    </source>
</evidence>
<dbReference type="InterPro" id="IPR033436">
    <property type="entry name" value="MucB/RseB_C"/>
</dbReference>
<accession>A0A0E2ZKA0</accession>
<dbReference type="PANTHER" id="PTHR38782:SF1">
    <property type="entry name" value="SIGMA-E FACTOR REGULATORY PROTEIN RSEB"/>
    <property type="match status" value="1"/>
</dbReference>
<dbReference type="InterPro" id="IPR038484">
    <property type="entry name" value="MucB/RseB_C_sf"/>
</dbReference>
<evidence type="ECO:0000259" key="6">
    <source>
        <dbReference type="Pfam" id="PF03888"/>
    </source>
</evidence>
<evidence type="ECO:0000259" key="7">
    <source>
        <dbReference type="Pfam" id="PF17188"/>
    </source>
</evidence>
<evidence type="ECO:0000256" key="1">
    <source>
        <dbReference type="ARBA" id="ARBA00004418"/>
    </source>
</evidence>
<dbReference type="EMBL" id="JPGN01000075">
    <property type="protein sequence ID" value="KFI18717.1"/>
    <property type="molecule type" value="Genomic_DNA"/>
</dbReference>
<dbReference type="Gene3D" id="2.50.20.10">
    <property type="entry name" value="Lipoprotein localisation LolA/LolB/LppX"/>
    <property type="match status" value="1"/>
</dbReference>
<comment type="subcellular location">
    <subcellularLocation>
        <location evidence="1">Periplasm</location>
    </subcellularLocation>
</comment>
<evidence type="ECO:0000313" key="8">
    <source>
        <dbReference type="EMBL" id="KFI18717.1"/>
    </source>
</evidence>
<dbReference type="Pfam" id="PF17188">
    <property type="entry name" value="MucB_RseB_C"/>
    <property type="match status" value="1"/>
</dbReference>
<dbReference type="GO" id="GO:0045152">
    <property type="term" value="F:antisigma factor binding"/>
    <property type="evidence" value="ECO:0007669"/>
    <property type="project" value="TreeGrafter"/>
</dbReference>
<dbReference type="PIRSF" id="PIRSF005427">
    <property type="entry name" value="RseB"/>
    <property type="match status" value="1"/>
</dbReference>
<keyword evidence="3 5" id="KW-0732">Signal</keyword>
<dbReference type="Proteomes" id="UP000028839">
    <property type="component" value="Unassembled WGS sequence"/>
</dbReference>
<feature type="chain" id="PRO_5002408573" evidence="5">
    <location>
        <begin position="29"/>
        <end position="350"/>
    </location>
</feature>
<dbReference type="OrthoDB" id="7067274at2"/>
<evidence type="ECO:0000313" key="9">
    <source>
        <dbReference type="Proteomes" id="UP000028839"/>
    </source>
</evidence>
<dbReference type="Pfam" id="PF03888">
    <property type="entry name" value="MucB_RseB"/>
    <property type="match status" value="1"/>
</dbReference>
<feature type="domain" description="MucB/RseB C-terminal" evidence="7">
    <location>
        <begin position="245"/>
        <end position="343"/>
    </location>
</feature>
<name>A0A0E2ZKA0_9GAMM</name>
<keyword evidence="4" id="KW-0574">Periplasm</keyword>
<evidence type="ECO:0000256" key="5">
    <source>
        <dbReference type="SAM" id="SignalP"/>
    </source>
</evidence>
<gene>
    <name evidence="8" type="ORF">IB75_13110</name>
</gene>
<organism evidence="8 9">
    <name type="scientific">Nitrosococcus oceani C-27</name>
    <dbReference type="NCBI Taxonomy" id="314279"/>
    <lineage>
        <taxon>Bacteria</taxon>
        <taxon>Pseudomonadati</taxon>
        <taxon>Pseudomonadota</taxon>
        <taxon>Gammaproteobacteria</taxon>
        <taxon>Chromatiales</taxon>
        <taxon>Chromatiaceae</taxon>
        <taxon>Nitrosococcus</taxon>
    </lineage>
</organism>
<comment type="caution">
    <text evidence="8">The sequence shown here is derived from an EMBL/GenBank/DDBJ whole genome shotgun (WGS) entry which is preliminary data.</text>
</comment>
<dbReference type="HOGENOM" id="CLU_054710_0_1_6"/>
<dbReference type="GO" id="GO:0032885">
    <property type="term" value="P:regulation of polysaccharide biosynthetic process"/>
    <property type="evidence" value="ECO:0007669"/>
    <property type="project" value="TreeGrafter"/>
</dbReference>
<evidence type="ECO:0000256" key="3">
    <source>
        <dbReference type="ARBA" id="ARBA00022729"/>
    </source>
</evidence>
<feature type="domain" description="MucB/RseB N-terminal" evidence="6">
    <location>
        <begin position="36"/>
        <end position="225"/>
    </location>
</feature>
<evidence type="ECO:0000256" key="2">
    <source>
        <dbReference type="ARBA" id="ARBA00008150"/>
    </source>
</evidence>
<proteinExistence type="inferred from homology"/>